<keyword evidence="3" id="KW-1185">Reference proteome</keyword>
<dbReference type="SUPFAM" id="SSF53807">
    <property type="entry name" value="Helical backbone' metal receptor"/>
    <property type="match status" value="1"/>
</dbReference>
<evidence type="ECO:0000313" key="3">
    <source>
        <dbReference type="Proteomes" id="UP000277579"/>
    </source>
</evidence>
<dbReference type="AlphaFoldDB" id="A0A495LZ80"/>
<accession>A0A495LZ80</accession>
<dbReference type="EMBL" id="RBLC01000006">
    <property type="protein sequence ID" value="RKS18448.1"/>
    <property type="molecule type" value="Genomic_DNA"/>
</dbReference>
<name>A0A495LZ80_9FLAO</name>
<gene>
    <name evidence="2" type="ORF">CLV94_3258</name>
</gene>
<dbReference type="InterPro" id="IPR050902">
    <property type="entry name" value="ABC_Transporter_SBP"/>
</dbReference>
<proteinExistence type="predicted"/>
<dbReference type="PROSITE" id="PS50983">
    <property type="entry name" value="FE_B12_PBP"/>
    <property type="match status" value="1"/>
</dbReference>
<comment type="caution">
    <text evidence="2">The sequence shown here is derived from an EMBL/GenBank/DDBJ whole genome shotgun (WGS) entry which is preliminary data.</text>
</comment>
<dbReference type="Proteomes" id="UP000277579">
    <property type="component" value="Unassembled WGS sequence"/>
</dbReference>
<dbReference type="InterPro" id="IPR002491">
    <property type="entry name" value="ABC_transptr_periplasmic_BD"/>
</dbReference>
<dbReference type="PANTHER" id="PTHR30535:SF34">
    <property type="entry name" value="MOLYBDATE-BINDING PROTEIN MOLA"/>
    <property type="match status" value="1"/>
</dbReference>
<dbReference type="Pfam" id="PF01497">
    <property type="entry name" value="Peripla_BP_2"/>
    <property type="match status" value="1"/>
</dbReference>
<evidence type="ECO:0000259" key="1">
    <source>
        <dbReference type="PROSITE" id="PS50983"/>
    </source>
</evidence>
<evidence type="ECO:0000313" key="2">
    <source>
        <dbReference type="EMBL" id="RKS18448.1"/>
    </source>
</evidence>
<sequence>MSVQDNNFYLCGLHKNFFMKPILSRYTLFLFLVFAIGCKKNEENTTIAAAKITNAIRYAKGFELYKYEGYSTVKVSNPWPDANKTFTYVLHKKGVAIPDSLKNYIAVQVPIKNIVVTSTTHIPSLEMLGVENTLLGFPNTEYISSEKTRKLIDAGKVKEVGENQLLNTEVLIDLAPDAIVGYSSSSDTKAYDNLEKSGLKILFNGDWTEESPLGKAEWIKFFGALYGLDEKAEQLFSEVETAYKEASELAKKATTRPTVLSGAIYKGQWYMPRGNSWASLFLKDANADYLWADTEGTGSLSLSFETVLEKAENVDFWVGPAQFTTFKEMTDSNPNYAYFKAFKDKNVYSFSSKKGKTGGLLYYELAPNRPDLILKDLIKILHPEILPDYELYFFEKLK</sequence>
<dbReference type="Gene3D" id="3.40.50.1980">
    <property type="entry name" value="Nitrogenase molybdenum iron protein domain"/>
    <property type="match status" value="2"/>
</dbReference>
<dbReference type="PANTHER" id="PTHR30535">
    <property type="entry name" value="VITAMIN B12-BINDING PROTEIN"/>
    <property type="match status" value="1"/>
</dbReference>
<reference evidence="2 3" key="1">
    <citation type="submission" date="2018-10" db="EMBL/GenBank/DDBJ databases">
        <title>Genomic Encyclopedia of Archaeal and Bacterial Type Strains, Phase II (KMG-II): from individual species to whole genera.</title>
        <authorList>
            <person name="Goeker M."/>
        </authorList>
    </citation>
    <scope>NUCLEOTIDE SEQUENCE [LARGE SCALE GENOMIC DNA]</scope>
    <source>
        <strain evidence="2 3">DSM 29537</strain>
    </source>
</reference>
<dbReference type="GO" id="GO:0071281">
    <property type="term" value="P:cellular response to iron ion"/>
    <property type="evidence" value="ECO:0007669"/>
    <property type="project" value="TreeGrafter"/>
</dbReference>
<protein>
    <submittedName>
        <fullName evidence="2">Iron complex transport system substrate-binding protein</fullName>
    </submittedName>
</protein>
<organism evidence="2 3">
    <name type="scientific">Flavobacterium endophyticum</name>
    <dbReference type="NCBI Taxonomy" id="1540163"/>
    <lineage>
        <taxon>Bacteria</taxon>
        <taxon>Pseudomonadati</taxon>
        <taxon>Bacteroidota</taxon>
        <taxon>Flavobacteriia</taxon>
        <taxon>Flavobacteriales</taxon>
        <taxon>Flavobacteriaceae</taxon>
        <taxon>Flavobacterium</taxon>
    </lineage>
</organism>
<feature type="domain" description="Fe/B12 periplasmic-binding" evidence="1">
    <location>
        <begin position="113"/>
        <end position="385"/>
    </location>
</feature>